<keyword evidence="2" id="KW-0808">Transferase</keyword>
<dbReference type="GO" id="GO:0016740">
    <property type="term" value="F:transferase activity"/>
    <property type="evidence" value="ECO:0007669"/>
    <property type="project" value="UniProtKB-KW"/>
</dbReference>
<evidence type="ECO:0000259" key="1">
    <source>
        <dbReference type="Pfam" id="PF04230"/>
    </source>
</evidence>
<dbReference type="Proteomes" id="UP001597102">
    <property type="component" value="Unassembled WGS sequence"/>
</dbReference>
<evidence type="ECO:0000313" key="3">
    <source>
        <dbReference type="Proteomes" id="UP001597102"/>
    </source>
</evidence>
<reference evidence="3" key="1">
    <citation type="journal article" date="2019" name="Int. J. Syst. Evol. Microbiol.">
        <title>The Global Catalogue of Microorganisms (GCM) 10K type strain sequencing project: providing services to taxonomists for standard genome sequencing and annotation.</title>
        <authorList>
            <consortium name="The Broad Institute Genomics Platform"/>
            <consortium name="The Broad Institute Genome Sequencing Center for Infectious Disease"/>
            <person name="Wu L."/>
            <person name="Ma J."/>
        </authorList>
    </citation>
    <scope>NUCLEOTIDE SEQUENCE [LARGE SCALE GENOMIC DNA]</scope>
    <source>
        <strain evidence="3">CCUG 61697</strain>
    </source>
</reference>
<evidence type="ECO:0000313" key="2">
    <source>
        <dbReference type="EMBL" id="MFD0987160.1"/>
    </source>
</evidence>
<gene>
    <name evidence="2" type="ORF">ACFQ2F_08625</name>
</gene>
<dbReference type="InterPro" id="IPR007345">
    <property type="entry name" value="Polysacch_pyruvyl_Trfase"/>
</dbReference>
<dbReference type="EMBL" id="JBHTJO010000001">
    <property type="protein sequence ID" value="MFD0987160.1"/>
    <property type="molecule type" value="Genomic_DNA"/>
</dbReference>
<organism evidence="2 3">
    <name type="scientific">Methyloligella solikamskensis</name>
    <dbReference type="NCBI Taxonomy" id="1177756"/>
    <lineage>
        <taxon>Bacteria</taxon>
        <taxon>Pseudomonadati</taxon>
        <taxon>Pseudomonadota</taxon>
        <taxon>Alphaproteobacteria</taxon>
        <taxon>Hyphomicrobiales</taxon>
        <taxon>Hyphomicrobiaceae</taxon>
        <taxon>Methyloligella</taxon>
    </lineage>
</organism>
<sequence>MTRTLRAVLVNDTAAKGHHGCALVNRQLAELAREAGIGIAHTLPLTASWETIKGEAPDLIVVNGEGTLHHDTKGAHAIAALGAKAQAAGPPAFLINTICQDLPPSLGEGLKGYTCVFARDRYSQQSFAEHGMTAGYAPDLTLTYRAPDRERRGDTLFITDSSMGAETTALFRLSETLPGARFLPLRSRPPEGRGLLDREALRYRVRTTLARIHPDPVYRARYLEIVEDFDDFIGLLQTEAGFLLAGRFHAVCIALDLGLPFFAVPPNSWKVEALLEEVGLSHRLLPGAEAFAEKAAGLPPSQIAPFTKEERAAIARFKQMALSENRAMFQQIADAVRH</sequence>
<comment type="caution">
    <text evidence="2">The sequence shown here is derived from an EMBL/GenBank/DDBJ whole genome shotgun (WGS) entry which is preliminary data.</text>
</comment>
<feature type="domain" description="Polysaccharide pyruvyl transferase" evidence="1">
    <location>
        <begin position="116"/>
        <end position="266"/>
    </location>
</feature>
<name>A0ABW3JAI5_9HYPH</name>
<proteinExistence type="predicted"/>
<keyword evidence="3" id="KW-1185">Reference proteome</keyword>
<dbReference type="Pfam" id="PF04230">
    <property type="entry name" value="PS_pyruv_trans"/>
    <property type="match status" value="1"/>
</dbReference>
<dbReference type="RefSeq" id="WP_379088621.1">
    <property type="nucleotide sequence ID" value="NZ_JBHTJO010000001.1"/>
</dbReference>
<accession>A0ABW3JAI5</accession>
<protein>
    <submittedName>
        <fullName evidence="2">Polysaccharide pyruvyl transferase family protein</fullName>
    </submittedName>
</protein>